<evidence type="ECO:0000313" key="2">
    <source>
        <dbReference type="EMBL" id="CAH0383672.1"/>
    </source>
</evidence>
<dbReference type="Proteomes" id="UP001152759">
    <property type="component" value="Chromosome 10"/>
</dbReference>
<gene>
    <name evidence="2" type="ORF">BEMITA_LOCUS3103</name>
</gene>
<feature type="domain" description="MADF" evidence="1">
    <location>
        <begin position="77"/>
        <end position="136"/>
    </location>
</feature>
<dbReference type="PANTHER" id="PTHR21505:SF12">
    <property type="entry name" value="MADF DOMAIN-CONTAINING PROTEIN-RELATED"/>
    <property type="match status" value="1"/>
</dbReference>
<reference evidence="2" key="1">
    <citation type="submission" date="2021-12" db="EMBL/GenBank/DDBJ databases">
        <authorList>
            <person name="King R."/>
        </authorList>
    </citation>
    <scope>NUCLEOTIDE SEQUENCE</scope>
</reference>
<dbReference type="AlphaFoldDB" id="A0A9P0A1A5"/>
<proteinExistence type="predicted"/>
<dbReference type="Pfam" id="PF10545">
    <property type="entry name" value="MADF_DNA_bdg"/>
    <property type="match status" value="1"/>
</dbReference>
<dbReference type="EMBL" id="OU963871">
    <property type="protein sequence ID" value="CAH0383672.1"/>
    <property type="molecule type" value="Genomic_DNA"/>
</dbReference>
<accession>A0A9P0A1A5</accession>
<evidence type="ECO:0000313" key="3">
    <source>
        <dbReference type="Proteomes" id="UP001152759"/>
    </source>
</evidence>
<protein>
    <recommendedName>
        <fullName evidence="1">MADF domain-containing protein</fullName>
    </recommendedName>
</protein>
<name>A0A9P0A1A5_BEMTA</name>
<organism evidence="2 3">
    <name type="scientific">Bemisia tabaci</name>
    <name type="common">Sweetpotato whitefly</name>
    <name type="synonym">Aleurodes tabaci</name>
    <dbReference type="NCBI Taxonomy" id="7038"/>
    <lineage>
        <taxon>Eukaryota</taxon>
        <taxon>Metazoa</taxon>
        <taxon>Ecdysozoa</taxon>
        <taxon>Arthropoda</taxon>
        <taxon>Hexapoda</taxon>
        <taxon>Insecta</taxon>
        <taxon>Pterygota</taxon>
        <taxon>Neoptera</taxon>
        <taxon>Paraneoptera</taxon>
        <taxon>Hemiptera</taxon>
        <taxon>Sternorrhyncha</taxon>
        <taxon>Aleyrodoidea</taxon>
        <taxon>Aleyrodidae</taxon>
        <taxon>Aleyrodinae</taxon>
        <taxon>Bemisia</taxon>
    </lineage>
</organism>
<keyword evidence="3" id="KW-1185">Reference proteome</keyword>
<dbReference type="PROSITE" id="PS51029">
    <property type="entry name" value="MADF"/>
    <property type="match status" value="1"/>
</dbReference>
<sequence>MDREDCPRLAFVHNSIKSAPPTTGKGKVVLNVVRKSTQPNATSALIQPKKTTITNKRNRDEDSTAAQKKWPPEHILELIIAYKGHPCLYDLKHPQYSNNGKRMMTLAEIRQLMDIFRPGMTEEDILRQLNSVRTQF</sequence>
<evidence type="ECO:0000259" key="1">
    <source>
        <dbReference type="PROSITE" id="PS51029"/>
    </source>
</evidence>
<dbReference type="PANTHER" id="PTHR21505">
    <property type="entry name" value="MADF DOMAIN-CONTAINING PROTEIN-RELATED"/>
    <property type="match status" value="1"/>
</dbReference>
<dbReference type="InterPro" id="IPR006578">
    <property type="entry name" value="MADF-dom"/>
</dbReference>